<accession>A0A1H6RIL0</accession>
<protein>
    <submittedName>
        <fullName evidence="1">Uncharacterized protein</fullName>
    </submittedName>
</protein>
<name>A0A1H6RIL0_9GAMM</name>
<gene>
    <name evidence="1" type="ORF">SAMN05421831_10411</name>
</gene>
<reference evidence="2" key="1">
    <citation type="submission" date="2016-10" db="EMBL/GenBank/DDBJ databases">
        <authorList>
            <person name="Varghese N."/>
            <person name="Submissions S."/>
        </authorList>
    </citation>
    <scope>NUCLEOTIDE SEQUENCE [LARGE SCALE GENOMIC DNA]</scope>
    <source>
        <strain evidence="2">DSM 7165</strain>
    </source>
</reference>
<proteinExistence type="predicted"/>
<keyword evidence="2" id="KW-1185">Reference proteome</keyword>
<evidence type="ECO:0000313" key="2">
    <source>
        <dbReference type="Proteomes" id="UP000242999"/>
    </source>
</evidence>
<dbReference type="STRING" id="64971.SAMN05421831_10411"/>
<dbReference type="EMBL" id="FNYH01000004">
    <property type="protein sequence ID" value="SEI54306.1"/>
    <property type="molecule type" value="Genomic_DNA"/>
</dbReference>
<dbReference type="AlphaFoldDB" id="A0A1H6RIL0"/>
<organism evidence="1 2">
    <name type="scientific">Allopseudospirillum japonicum</name>
    <dbReference type="NCBI Taxonomy" id="64971"/>
    <lineage>
        <taxon>Bacteria</taxon>
        <taxon>Pseudomonadati</taxon>
        <taxon>Pseudomonadota</taxon>
        <taxon>Gammaproteobacteria</taxon>
        <taxon>Oceanospirillales</taxon>
        <taxon>Oceanospirillaceae</taxon>
        <taxon>Allopseudospirillum</taxon>
    </lineage>
</organism>
<sequence length="321" mass="36299">MQISLGRRWQPLALTLYLADLGEIFPGRQQDWILISVLTLISTPALAFTPPSLHTSPQLVSFEQYELAEPLEKLKNQLKQNISNQEGQVSLVLDPQTQGTALLVEMHSAPYARLVPQASQMALKPVLQPQTSQVLIGYDAKRQGFLVHLDPEHFPKQSTPAPLFIHALAAHFVGENFRPLLLDSPQLVLAIKYLRVTQQSLATPLILRQSWQDSLTGELMVDSEGRLHTQLRPQDYPLYTPDLHTEPSLPLLEPRYYLEQALSWDKPEQVYRYYPQPQGILCVQAQTGAQEETPVTFITWAQLMQVLEPAQDYDLGPRPEG</sequence>
<evidence type="ECO:0000313" key="1">
    <source>
        <dbReference type="EMBL" id="SEI54306.1"/>
    </source>
</evidence>
<dbReference type="Proteomes" id="UP000242999">
    <property type="component" value="Unassembled WGS sequence"/>
</dbReference>